<keyword evidence="3" id="KW-1185">Reference proteome</keyword>
<dbReference type="RefSeq" id="WP_102648560.1">
    <property type="nucleotide sequence ID" value="NZ_PNYA01000032.1"/>
</dbReference>
<sequence length="94" mass="10736">MDKCQYCGKIRDEWECHGQECRTAIARALRRHRSGLPMVANVIRNEVPAGASTSEVIAVLSRQRLKARRANEERRERREADGYEQAPQSAPTSR</sequence>
<dbReference type="EMBL" id="PNYA01000032">
    <property type="protein sequence ID" value="PMS15366.1"/>
    <property type="molecule type" value="Genomic_DNA"/>
</dbReference>
<dbReference type="OrthoDB" id="9033568at2"/>
<feature type="region of interest" description="Disordered" evidence="1">
    <location>
        <begin position="63"/>
        <end position="94"/>
    </location>
</feature>
<comment type="caution">
    <text evidence="2">The sequence shown here is derived from an EMBL/GenBank/DDBJ whole genome shotgun (WGS) entry which is preliminary data.</text>
</comment>
<accession>A0A2N7VDZ4</accession>
<evidence type="ECO:0000256" key="1">
    <source>
        <dbReference type="SAM" id="MobiDB-lite"/>
    </source>
</evidence>
<dbReference type="Proteomes" id="UP000235616">
    <property type="component" value="Unassembled WGS sequence"/>
</dbReference>
<reference evidence="2 3" key="1">
    <citation type="submission" date="2018-01" db="EMBL/GenBank/DDBJ databases">
        <title>Whole genome analyses suggest that Burkholderia sensu lato contains two further novel genera in the rhizoxinica-symbiotica group Mycetohabitans gen. nov., and Trinickia gen. nov.: implications for the evolution of diazotrophy and nodulation in the Burkholderiaceae.</title>
        <authorList>
            <person name="Estrada-de los Santos P."/>
            <person name="Palmer M."/>
            <person name="Chavez-Ramirez B."/>
            <person name="Beukes C."/>
            <person name="Steenkamp E.T."/>
            <person name="Hirsch A.M."/>
            <person name="Manyaka P."/>
            <person name="Maluk M."/>
            <person name="Lafos M."/>
            <person name="Crook M."/>
            <person name="Gross E."/>
            <person name="Simon M.F."/>
            <person name="Bueno dos Reis Junior F."/>
            <person name="Poole P.S."/>
            <person name="Venter S.N."/>
            <person name="James E.K."/>
        </authorList>
    </citation>
    <scope>NUCLEOTIDE SEQUENCE [LARGE SCALE GENOMIC DNA]</scope>
    <source>
        <strain evidence="2 3">GIMN1.004</strain>
    </source>
</reference>
<feature type="compositionally biased region" description="Basic and acidic residues" evidence="1">
    <location>
        <begin position="69"/>
        <end position="81"/>
    </location>
</feature>
<name>A0A2N7VDZ4_9BURK</name>
<gene>
    <name evidence="2" type="ORF">C0Z18_27270</name>
</gene>
<evidence type="ECO:0000313" key="3">
    <source>
        <dbReference type="Proteomes" id="UP000235616"/>
    </source>
</evidence>
<proteinExistence type="predicted"/>
<protein>
    <submittedName>
        <fullName evidence="2">Uncharacterized protein</fullName>
    </submittedName>
</protein>
<evidence type="ECO:0000313" key="2">
    <source>
        <dbReference type="EMBL" id="PMS15366.1"/>
    </source>
</evidence>
<dbReference type="AlphaFoldDB" id="A0A2N7VDZ4"/>
<organism evidence="2 3">
    <name type="scientific">Trinickia dabaoshanensis</name>
    <dbReference type="NCBI Taxonomy" id="564714"/>
    <lineage>
        <taxon>Bacteria</taxon>
        <taxon>Pseudomonadati</taxon>
        <taxon>Pseudomonadota</taxon>
        <taxon>Betaproteobacteria</taxon>
        <taxon>Burkholderiales</taxon>
        <taxon>Burkholderiaceae</taxon>
        <taxon>Trinickia</taxon>
    </lineage>
</organism>